<proteinExistence type="predicted"/>
<accession>A0A1B8GRE5</accession>
<dbReference type="GeneID" id="28836498"/>
<feature type="domain" description="Alpha-L-rhamnosidase six-hairpin glycosidase" evidence="4">
    <location>
        <begin position="447"/>
        <end position="655"/>
    </location>
</feature>
<evidence type="ECO:0000259" key="5">
    <source>
        <dbReference type="Pfam" id="PF17390"/>
    </source>
</evidence>
<evidence type="ECO:0000256" key="2">
    <source>
        <dbReference type="SAM" id="Phobius"/>
    </source>
</evidence>
<dbReference type="GO" id="GO:0003824">
    <property type="term" value="F:catalytic activity"/>
    <property type="evidence" value="ECO:0007669"/>
    <property type="project" value="UniProtKB-ARBA"/>
</dbReference>
<sequence length="881" mass="95165">MDLKSHVNIPVGYQLIKDEDPVKRVEGQNRKLFRKAMAQIALRRWWALALLLLINAVPYIQGQQSPSWAQYIISPQSLTVLPSAILEDRTVGDVTNPSALLTSGGDVTTLKRAAPVAPPSWPAGTTADASSFHPENQNNGQTRTYNPSNAIDGNEATFWNDDTVGAYPDILTLTIPTATTLSGITILSSSDGVPVKFTVEALQGGSWGAVATVSDNAAVLIQVPFAAPVNAKGIRITVTQAQATGQGEYTRIAEVWPGIVAGQLAPAVVLDFGKVVVGKLSIKFAGASTNNPGIRLAFSETTQYLSDLSDFSRSNNGDTITPGSDQIAVKSDPYTWTDNHGCEDGTKVCADGLHGFRYVKIYLDALAADAPNTEASGSVSIDSVSLAFSAYLGTEDTYSGNFECSDAALNEFWYAAVYTNDLCTDTFRLEDTEPRNAGSPTLVGKEVLFDGAKRDRDPYVGDLAVAARTLYLTHNFSIAAENVLADLADHQRSDGWIPPASINNYQLQLLDYPLHWVTCTYDLIVYTSSDAYAAKYYPTILKVLDNFYPSMTDSATGLINKPDDSPYGDYAFLNRHGLITYYNALYVQALRNAASIATFYNHPDDAKRWTERAQTVSDAINAHLWDASVGAYFDSSKTTNHGQDGNGLAVLNGIADSTRSASALKYWASLALPYGNPFFDSDVIGGGFSKRVYAFISYFELQARFASGAGDSAIEEIKRLYGWMATHDPKSTFWEGIGTDGSMYEAGFTSATHGWSTGIVPLMSNYVLGILPTAPAFTEWTVKPMLVGGITWAKGQVDTPHGPLVVDWTTENANSQFQITVTVPKGTKGTVSVPVSSEKVMVAVNSKLVYAVGRRAFNPKYKDGHVTVQLDDGKHVITASK</sequence>
<evidence type="ECO:0000259" key="4">
    <source>
        <dbReference type="Pfam" id="PF17389"/>
    </source>
</evidence>
<dbReference type="PANTHER" id="PTHR34987:SF5">
    <property type="entry name" value="ALPHA-RHAMNOSIDASE"/>
    <property type="match status" value="1"/>
</dbReference>
<keyword evidence="2" id="KW-0812">Transmembrane</keyword>
<dbReference type="RefSeq" id="XP_018132138.2">
    <property type="nucleotide sequence ID" value="XM_018272610.2"/>
</dbReference>
<dbReference type="AlphaFoldDB" id="A0A1B8GRE5"/>
<feature type="domain" description="Alpha-L-rhamnosidase C-terminal" evidence="5">
    <location>
        <begin position="769"/>
        <end position="844"/>
    </location>
</feature>
<dbReference type="EMBL" id="KV460217">
    <property type="protein sequence ID" value="OBT98405.2"/>
    <property type="molecule type" value="Genomic_DNA"/>
</dbReference>
<dbReference type="InterPro" id="IPR000421">
    <property type="entry name" value="FA58C"/>
</dbReference>
<feature type="compositionally biased region" description="Polar residues" evidence="1">
    <location>
        <begin position="127"/>
        <end position="143"/>
    </location>
</feature>
<dbReference type="InterPro" id="IPR008979">
    <property type="entry name" value="Galactose-bd-like_sf"/>
</dbReference>
<gene>
    <name evidence="6" type="ORF">VE01_03112</name>
</gene>
<feature type="domain" description="F5/8 type C" evidence="3">
    <location>
        <begin position="141"/>
        <end position="254"/>
    </location>
</feature>
<reference evidence="6 7" key="1">
    <citation type="submission" date="2016-03" db="EMBL/GenBank/DDBJ databases">
        <title>Comparative genomics of Pseudogymnoascus destructans, the fungus causing white-nose syndrome of bats.</title>
        <authorList>
            <person name="Palmer J.M."/>
            <person name="Drees K.P."/>
            <person name="Foster J.T."/>
            <person name="Lindner D.L."/>
        </authorList>
    </citation>
    <scope>NUCLEOTIDE SEQUENCE [LARGE SCALE GENOMIC DNA]</scope>
    <source>
        <strain evidence="6 7">UAMH 10579</strain>
    </source>
</reference>
<feature type="transmembrane region" description="Helical" evidence="2">
    <location>
        <begin position="40"/>
        <end position="60"/>
    </location>
</feature>
<dbReference type="Proteomes" id="UP000091956">
    <property type="component" value="Unassembled WGS sequence"/>
</dbReference>
<dbReference type="Gene3D" id="1.50.10.10">
    <property type="match status" value="1"/>
</dbReference>
<dbReference type="SUPFAM" id="SSF48208">
    <property type="entry name" value="Six-hairpin glycosidases"/>
    <property type="match status" value="1"/>
</dbReference>
<evidence type="ECO:0000256" key="1">
    <source>
        <dbReference type="SAM" id="MobiDB-lite"/>
    </source>
</evidence>
<evidence type="ECO:0000259" key="3">
    <source>
        <dbReference type="Pfam" id="PF00754"/>
    </source>
</evidence>
<dbReference type="PANTHER" id="PTHR34987">
    <property type="entry name" value="C, PUTATIVE (AFU_ORTHOLOGUE AFUA_3G02880)-RELATED"/>
    <property type="match status" value="1"/>
</dbReference>
<organism evidence="6 7">
    <name type="scientific">Pseudogymnoascus verrucosus</name>
    <dbReference type="NCBI Taxonomy" id="342668"/>
    <lineage>
        <taxon>Eukaryota</taxon>
        <taxon>Fungi</taxon>
        <taxon>Dikarya</taxon>
        <taxon>Ascomycota</taxon>
        <taxon>Pezizomycotina</taxon>
        <taxon>Leotiomycetes</taxon>
        <taxon>Thelebolales</taxon>
        <taxon>Thelebolaceae</taxon>
        <taxon>Pseudogymnoascus</taxon>
    </lineage>
</organism>
<dbReference type="InterPro" id="IPR035396">
    <property type="entry name" value="Bac_rhamnosid6H"/>
</dbReference>
<dbReference type="STRING" id="342668.A0A1B8GRE5"/>
<keyword evidence="7" id="KW-1185">Reference proteome</keyword>
<dbReference type="SUPFAM" id="SSF49785">
    <property type="entry name" value="Galactose-binding domain-like"/>
    <property type="match status" value="1"/>
</dbReference>
<name>A0A1B8GRE5_9PEZI</name>
<dbReference type="Gene3D" id="2.60.120.260">
    <property type="entry name" value="Galactose-binding domain-like"/>
    <property type="match status" value="1"/>
</dbReference>
<protein>
    <recommendedName>
        <fullName evidence="8">F5/8 type C domain-containing protein</fullName>
    </recommendedName>
</protein>
<keyword evidence="2" id="KW-1133">Transmembrane helix</keyword>
<dbReference type="Pfam" id="PF17389">
    <property type="entry name" value="Bac_rhamnosid6H"/>
    <property type="match status" value="1"/>
</dbReference>
<dbReference type="Gene3D" id="2.60.420.10">
    <property type="entry name" value="Maltose phosphorylase, domain 3"/>
    <property type="match status" value="1"/>
</dbReference>
<dbReference type="Pfam" id="PF17390">
    <property type="entry name" value="Bac_rhamnosid_C"/>
    <property type="match status" value="1"/>
</dbReference>
<dbReference type="InterPro" id="IPR035398">
    <property type="entry name" value="Bac_rhamnosid_C"/>
</dbReference>
<dbReference type="Pfam" id="PF00754">
    <property type="entry name" value="F5_F8_type_C"/>
    <property type="match status" value="1"/>
</dbReference>
<reference evidence="7" key="2">
    <citation type="journal article" date="2018" name="Nat. Commun.">
        <title>Extreme sensitivity to ultraviolet light in the fungal pathogen causing white-nose syndrome of bats.</title>
        <authorList>
            <person name="Palmer J.M."/>
            <person name="Drees K.P."/>
            <person name="Foster J.T."/>
            <person name="Lindner D.L."/>
        </authorList>
    </citation>
    <scope>NUCLEOTIDE SEQUENCE [LARGE SCALE GENOMIC DNA]</scope>
    <source>
        <strain evidence="7">UAMH 10579</strain>
    </source>
</reference>
<dbReference type="GO" id="GO:0005975">
    <property type="term" value="P:carbohydrate metabolic process"/>
    <property type="evidence" value="ECO:0007669"/>
    <property type="project" value="InterPro"/>
</dbReference>
<evidence type="ECO:0008006" key="8">
    <source>
        <dbReference type="Google" id="ProtNLM"/>
    </source>
</evidence>
<feature type="region of interest" description="Disordered" evidence="1">
    <location>
        <begin position="116"/>
        <end position="143"/>
    </location>
</feature>
<dbReference type="InterPro" id="IPR012341">
    <property type="entry name" value="6hp_glycosidase-like_sf"/>
</dbReference>
<keyword evidence="2" id="KW-0472">Membrane</keyword>
<evidence type="ECO:0000313" key="7">
    <source>
        <dbReference type="Proteomes" id="UP000091956"/>
    </source>
</evidence>
<evidence type="ECO:0000313" key="6">
    <source>
        <dbReference type="EMBL" id="OBT98405.2"/>
    </source>
</evidence>
<dbReference type="InterPro" id="IPR008928">
    <property type="entry name" value="6-hairpin_glycosidase_sf"/>
</dbReference>